<dbReference type="AlphaFoldDB" id="A0AA51YH98"/>
<name>A0AA51YH98_9EURY</name>
<dbReference type="RefSeq" id="WP_309309052.1">
    <property type="nucleotide sequence ID" value="NZ_CP133594.1"/>
</dbReference>
<proteinExistence type="predicted"/>
<evidence type="ECO:0000313" key="1">
    <source>
        <dbReference type="EMBL" id="WMW22937.1"/>
    </source>
</evidence>
<dbReference type="KEGG" id="mmav:RE476_03685"/>
<gene>
    <name evidence="1" type="ORF">RE476_03685</name>
</gene>
<keyword evidence="2" id="KW-1185">Reference proteome</keyword>
<evidence type="ECO:0000313" key="2">
    <source>
        <dbReference type="Proteomes" id="UP001183006"/>
    </source>
</evidence>
<reference evidence="1" key="1">
    <citation type="submission" date="2023-08" db="EMBL/GenBank/DDBJ databases">
        <title>Methanolobus mangrovi sp. nov. and Methanolobus sediminis sp. nov, two novel methylotrophic methanogens isolated from mangrove sediments in China.</title>
        <authorList>
            <person name="Zhou J."/>
        </authorList>
    </citation>
    <scope>NUCLEOTIDE SEQUENCE</scope>
    <source>
        <strain evidence="1">FTZ2</strain>
    </source>
</reference>
<accession>A0AA51YH98</accession>
<dbReference type="Proteomes" id="UP001183006">
    <property type="component" value="Chromosome"/>
</dbReference>
<sequence length="98" mass="11434">MAERKKDVSEYELPDDQKKALDNWITLNILPQKTPEKPYASYALKLLFEESPDGFFITNPQFKEAMVRCGFSPVNKNKLNWDFRVSLKPPELKKSKRG</sequence>
<organism evidence="1 2">
    <name type="scientific">Methanolobus mangrovi</name>
    <dbReference type="NCBI Taxonomy" id="3072977"/>
    <lineage>
        <taxon>Archaea</taxon>
        <taxon>Methanobacteriati</taxon>
        <taxon>Methanobacteriota</taxon>
        <taxon>Stenosarchaea group</taxon>
        <taxon>Methanomicrobia</taxon>
        <taxon>Methanosarcinales</taxon>
        <taxon>Methanosarcinaceae</taxon>
        <taxon>Methanolobus</taxon>
    </lineage>
</organism>
<protein>
    <submittedName>
        <fullName evidence="1">Uncharacterized protein</fullName>
    </submittedName>
</protein>
<dbReference type="EMBL" id="CP133594">
    <property type="protein sequence ID" value="WMW22937.1"/>
    <property type="molecule type" value="Genomic_DNA"/>
</dbReference>
<dbReference type="GeneID" id="84229212"/>